<feature type="region of interest" description="Disordered" evidence="1">
    <location>
        <begin position="48"/>
        <end position="81"/>
    </location>
</feature>
<comment type="caution">
    <text evidence="2">The sequence shown here is derived from an EMBL/GenBank/DDBJ whole genome shotgun (WGS) entry which is preliminary data.</text>
</comment>
<feature type="compositionally biased region" description="Polar residues" evidence="1">
    <location>
        <begin position="48"/>
        <end position="74"/>
    </location>
</feature>
<name>A0A9D4K756_DREPO</name>
<evidence type="ECO:0000256" key="1">
    <source>
        <dbReference type="SAM" id="MobiDB-lite"/>
    </source>
</evidence>
<proteinExistence type="predicted"/>
<keyword evidence="3" id="KW-1185">Reference proteome</keyword>
<evidence type="ECO:0000313" key="3">
    <source>
        <dbReference type="Proteomes" id="UP000828390"/>
    </source>
</evidence>
<sequence length="81" mass="9089">MPSTSQLGQCDEHIYENKLTADSSIHKSTRSMRRTHLGKQAYSWQCQPQVNSANATNTSRKTSSQLTMPSTSQFGKCDEHI</sequence>
<organism evidence="2 3">
    <name type="scientific">Dreissena polymorpha</name>
    <name type="common">Zebra mussel</name>
    <name type="synonym">Mytilus polymorpha</name>
    <dbReference type="NCBI Taxonomy" id="45954"/>
    <lineage>
        <taxon>Eukaryota</taxon>
        <taxon>Metazoa</taxon>
        <taxon>Spiralia</taxon>
        <taxon>Lophotrochozoa</taxon>
        <taxon>Mollusca</taxon>
        <taxon>Bivalvia</taxon>
        <taxon>Autobranchia</taxon>
        <taxon>Heteroconchia</taxon>
        <taxon>Euheterodonta</taxon>
        <taxon>Imparidentia</taxon>
        <taxon>Neoheterodontei</taxon>
        <taxon>Myida</taxon>
        <taxon>Dreissenoidea</taxon>
        <taxon>Dreissenidae</taxon>
        <taxon>Dreissena</taxon>
    </lineage>
</organism>
<dbReference type="EMBL" id="JAIWYP010000004">
    <property type="protein sequence ID" value="KAH3834184.1"/>
    <property type="molecule type" value="Genomic_DNA"/>
</dbReference>
<reference evidence="2" key="2">
    <citation type="submission" date="2020-11" db="EMBL/GenBank/DDBJ databases">
        <authorList>
            <person name="McCartney M.A."/>
            <person name="Auch B."/>
            <person name="Kono T."/>
            <person name="Mallez S."/>
            <person name="Becker A."/>
            <person name="Gohl D.M."/>
            <person name="Silverstein K.A.T."/>
            <person name="Koren S."/>
            <person name="Bechman K.B."/>
            <person name="Herman A."/>
            <person name="Abrahante J.E."/>
            <person name="Garbe J."/>
        </authorList>
    </citation>
    <scope>NUCLEOTIDE SEQUENCE</scope>
    <source>
        <strain evidence="2">Duluth1</strain>
        <tissue evidence="2">Whole animal</tissue>
    </source>
</reference>
<protein>
    <submittedName>
        <fullName evidence="2">Uncharacterized protein</fullName>
    </submittedName>
</protein>
<evidence type="ECO:0000313" key="2">
    <source>
        <dbReference type="EMBL" id="KAH3834184.1"/>
    </source>
</evidence>
<gene>
    <name evidence="2" type="ORF">DPMN_107503</name>
</gene>
<reference evidence="2" key="1">
    <citation type="journal article" date="2019" name="bioRxiv">
        <title>The Genome of the Zebra Mussel, Dreissena polymorpha: A Resource for Invasive Species Research.</title>
        <authorList>
            <person name="McCartney M.A."/>
            <person name="Auch B."/>
            <person name="Kono T."/>
            <person name="Mallez S."/>
            <person name="Zhang Y."/>
            <person name="Obille A."/>
            <person name="Becker A."/>
            <person name="Abrahante J.E."/>
            <person name="Garbe J."/>
            <person name="Badalamenti J.P."/>
            <person name="Herman A."/>
            <person name="Mangelson H."/>
            <person name="Liachko I."/>
            <person name="Sullivan S."/>
            <person name="Sone E.D."/>
            <person name="Koren S."/>
            <person name="Silverstein K.A.T."/>
            <person name="Beckman K.B."/>
            <person name="Gohl D.M."/>
        </authorList>
    </citation>
    <scope>NUCLEOTIDE SEQUENCE</scope>
    <source>
        <strain evidence="2">Duluth1</strain>
        <tissue evidence="2">Whole animal</tissue>
    </source>
</reference>
<dbReference type="Proteomes" id="UP000828390">
    <property type="component" value="Unassembled WGS sequence"/>
</dbReference>
<dbReference type="AlphaFoldDB" id="A0A9D4K756"/>
<accession>A0A9D4K756</accession>